<dbReference type="AlphaFoldDB" id="A0A9X2UPK7"/>
<sequence length="67" mass="7162">MNIDARLLTHGTAFLNGKIRVGEALDNWLSTPIGSQLAVSVLSSRRQTATNGYFLRCSTAGNPVQTA</sequence>
<proteinExistence type="predicted"/>
<protein>
    <submittedName>
        <fullName evidence="1">Uncharacterized protein</fullName>
    </submittedName>
</protein>
<accession>A0A9X2UPK7</accession>
<evidence type="ECO:0000313" key="2">
    <source>
        <dbReference type="Proteomes" id="UP001155040"/>
    </source>
</evidence>
<organism evidence="1 2">
    <name type="scientific">Salinibacter ruber</name>
    <dbReference type="NCBI Taxonomy" id="146919"/>
    <lineage>
        <taxon>Bacteria</taxon>
        <taxon>Pseudomonadati</taxon>
        <taxon>Rhodothermota</taxon>
        <taxon>Rhodothermia</taxon>
        <taxon>Rhodothermales</taxon>
        <taxon>Salinibacteraceae</taxon>
        <taxon>Salinibacter</taxon>
    </lineage>
</organism>
<evidence type="ECO:0000313" key="1">
    <source>
        <dbReference type="EMBL" id="MCS4037938.1"/>
    </source>
</evidence>
<name>A0A9X2UPK7_9BACT</name>
<dbReference type="EMBL" id="JANUBF010000030">
    <property type="protein sequence ID" value="MCS4037938.1"/>
    <property type="molecule type" value="Genomic_DNA"/>
</dbReference>
<gene>
    <name evidence="1" type="ORF">GGQ01_003027</name>
</gene>
<reference evidence="1" key="1">
    <citation type="submission" date="2022-08" db="EMBL/GenBank/DDBJ databases">
        <title>Genomic Encyclopedia of Type Strains, Phase V (KMG-V): Genome sequencing to study the core and pangenomes of soil and plant-associated prokaryotes.</title>
        <authorList>
            <person name="Whitman W."/>
        </authorList>
    </citation>
    <scope>NUCLEOTIDE SEQUENCE</scope>
    <source>
        <strain evidence="1">SP3012</strain>
    </source>
</reference>
<dbReference type="Proteomes" id="UP001155040">
    <property type="component" value="Unassembled WGS sequence"/>
</dbReference>
<comment type="caution">
    <text evidence="1">The sequence shown here is derived from an EMBL/GenBank/DDBJ whole genome shotgun (WGS) entry which is preliminary data.</text>
</comment>